<feature type="compositionally biased region" description="Low complexity" evidence="1">
    <location>
        <begin position="224"/>
        <end position="241"/>
    </location>
</feature>
<name>A0AAV9Z8U7_9AGAR</name>
<organism evidence="2 3">
    <name type="scientific">Favolaschia claudopus</name>
    <dbReference type="NCBI Taxonomy" id="2862362"/>
    <lineage>
        <taxon>Eukaryota</taxon>
        <taxon>Fungi</taxon>
        <taxon>Dikarya</taxon>
        <taxon>Basidiomycota</taxon>
        <taxon>Agaricomycotina</taxon>
        <taxon>Agaricomycetes</taxon>
        <taxon>Agaricomycetidae</taxon>
        <taxon>Agaricales</taxon>
        <taxon>Marasmiineae</taxon>
        <taxon>Mycenaceae</taxon>
        <taxon>Favolaschia</taxon>
    </lineage>
</organism>
<feature type="compositionally biased region" description="Polar residues" evidence="1">
    <location>
        <begin position="121"/>
        <end position="134"/>
    </location>
</feature>
<accession>A0AAV9Z8U7</accession>
<comment type="caution">
    <text evidence="2">The sequence shown here is derived from an EMBL/GenBank/DDBJ whole genome shotgun (WGS) entry which is preliminary data.</text>
</comment>
<dbReference type="Proteomes" id="UP001362999">
    <property type="component" value="Unassembled WGS sequence"/>
</dbReference>
<proteinExistence type="predicted"/>
<dbReference type="AlphaFoldDB" id="A0AAV9Z8U7"/>
<gene>
    <name evidence="2" type="ORF">R3P38DRAFT_3378646</name>
</gene>
<reference evidence="2 3" key="1">
    <citation type="journal article" date="2024" name="J Genomics">
        <title>Draft genome sequencing and assembly of Favolaschia claudopus CIRM-BRFM 2984 isolated from oak limbs.</title>
        <authorList>
            <person name="Navarro D."/>
            <person name="Drula E."/>
            <person name="Chaduli D."/>
            <person name="Cazenave R."/>
            <person name="Ahrendt S."/>
            <person name="Wang J."/>
            <person name="Lipzen A."/>
            <person name="Daum C."/>
            <person name="Barry K."/>
            <person name="Grigoriev I.V."/>
            <person name="Favel A."/>
            <person name="Rosso M.N."/>
            <person name="Martin F."/>
        </authorList>
    </citation>
    <scope>NUCLEOTIDE SEQUENCE [LARGE SCALE GENOMIC DNA]</scope>
    <source>
        <strain evidence="2 3">CIRM-BRFM 2984</strain>
    </source>
</reference>
<sequence>MSLPPRGHCLNPDCRSSEILSNGQTVSVLNVIHPYGNHAALHPQNIDGAPLRYENLSAGCGGLIILPLPQRFNPTLKCGYCGKPWMAHSAVSSFNLLRAPEPALTAAPPHRTVEANPLATFSHSPPPTSSNTIHNPFAKKSSKSTVVPTSIPSALDAGTTSTFPKAPAASSSSSNVFARSSASLLPPAAAFAHVLDAPIADFSKRVNSAATVQTLRTESMQRLSPSRSRTASGSRTTGSRPEGPVEDPDTYEPRPNSHVYQICMLPFKNEKQYYENGEPVFSKYSMCTAESLPRVLRTLSKHHLVTNLLVHNNTNLWSKINTHLLHHLEDHRIRLTPASPSTSESAESSAYELRAWELLVFRGIQAAENRSLYLHSFVERQWDFDNLAKLLKKCLHPEHKHLEMMFVAPRYENLHGPLGRFDIDQHPCFPWSVYWPFMSVKEGQACSCISGCPGYEDDEAEEVKSDDSEEVLDAQIVEVKRLRERSPEQENFPPTEKLMGTIPSRVPSLVLAPEAQDAPIAAPSVQKLIAAERSSGVARVQPWSGDDVLTWRTHICCNVPTSTPESMIAHVHWHGSSETAPPFVAPAGVHLNNVVPVAGLLDGQRTFRIYSTSPSNPAATDSKRWVDSDGMYKRPLFHSFEGYFDKSIVSAFRVDGAWAALYLIQLGVGPDPLCPFLLIALSQKDRGWISSLSLEYIHHLDRSAARALAPWFALKASDTVSMADLHRHPAVMLVMAYVPGVNLSVFCAARDQAMHIALHLSVLCSYFFTRADPYVIDIVRKTLAQNYLERQAH</sequence>
<protein>
    <submittedName>
        <fullName evidence="2">Uncharacterized protein</fullName>
    </submittedName>
</protein>
<evidence type="ECO:0000313" key="3">
    <source>
        <dbReference type="Proteomes" id="UP001362999"/>
    </source>
</evidence>
<evidence type="ECO:0000313" key="2">
    <source>
        <dbReference type="EMBL" id="KAK6974453.1"/>
    </source>
</evidence>
<feature type="region of interest" description="Disordered" evidence="1">
    <location>
        <begin position="213"/>
        <end position="254"/>
    </location>
</feature>
<evidence type="ECO:0000256" key="1">
    <source>
        <dbReference type="SAM" id="MobiDB-lite"/>
    </source>
</evidence>
<feature type="compositionally biased region" description="Polar residues" evidence="1">
    <location>
        <begin position="213"/>
        <end position="223"/>
    </location>
</feature>
<keyword evidence="3" id="KW-1185">Reference proteome</keyword>
<feature type="region of interest" description="Disordered" evidence="1">
    <location>
        <begin position="121"/>
        <end position="144"/>
    </location>
</feature>
<dbReference type="EMBL" id="JAWWNJ010000184">
    <property type="protein sequence ID" value="KAK6974453.1"/>
    <property type="molecule type" value="Genomic_DNA"/>
</dbReference>